<name>A0A8G2C8U7_9BACT</name>
<dbReference type="AlphaFoldDB" id="A0A8G2C8U7"/>
<protein>
    <submittedName>
        <fullName evidence="1">Abortive infection protein, AbiV family</fullName>
    </submittedName>
</protein>
<evidence type="ECO:0000313" key="1">
    <source>
        <dbReference type="EMBL" id="SHI98733.1"/>
    </source>
</evidence>
<dbReference type="InterPro" id="IPR030987">
    <property type="entry name" value="AbiV"/>
</dbReference>
<dbReference type="Proteomes" id="UP000184001">
    <property type="component" value="Unassembled WGS sequence"/>
</dbReference>
<dbReference type="Pfam" id="PF18728">
    <property type="entry name" value="HEPN_AbiV"/>
    <property type="match status" value="1"/>
</dbReference>
<accession>A0A8G2C8U7</accession>
<evidence type="ECO:0000313" key="2">
    <source>
        <dbReference type="Proteomes" id="UP000184001"/>
    </source>
</evidence>
<proteinExistence type="predicted"/>
<sequence>MNKESENKVVLDDDQKKLLCSFVQGAVLTFQNADQLFHEADVLARNGAIARSYLLHQISMEECGKIEFILVYATHLLTTGEFNEKKFKKITTLHANKNKTNAYYLEVSDDERKAREKGELKEAAKIFDEKKENFHQESNRAKNAALYVDYNDGVFSSPVQCITPEMLAEIRQNNSKFMQMSEEKVLLLRRIRDDIEFYQYVFVNIENKFQEHMDTNPENPFDAMEVVLEEVAKIVKAS</sequence>
<comment type="caution">
    <text evidence="1">The sequence shown here is derived from an EMBL/GenBank/DDBJ whole genome shotgun (WGS) entry which is preliminary data.</text>
</comment>
<dbReference type="RefSeq" id="WP_020000749.1">
    <property type="nucleotide sequence ID" value="NZ_CP192219.1"/>
</dbReference>
<dbReference type="NCBIfam" id="TIGR04498">
    <property type="entry name" value="AbiV_defense"/>
    <property type="match status" value="1"/>
</dbReference>
<organism evidence="1 2">
    <name type="scientific">Halodesulfovibrio aestuarii</name>
    <dbReference type="NCBI Taxonomy" id="126333"/>
    <lineage>
        <taxon>Bacteria</taxon>
        <taxon>Pseudomonadati</taxon>
        <taxon>Thermodesulfobacteriota</taxon>
        <taxon>Desulfovibrionia</taxon>
        <taxon>Desulfovibrionales</taxon>
        <taxon>Desulfovibrionaceae</taxon>
        <taxon>Halodesulfovibrio</taxon>
    </lineage>
</organism>
<gene>
    <name evidence="1" type="ORF">SAMN05660830_01281</name>
</gene>
<reference evidence="1 2" key="1">
    <citation type="submission" date="2016-11" db="EMBL/GenBank/DDBJ databases">
        <authorList>
            <person name="Varghese N."/>
            <person name="Submissions S."/>
        </authorList>
    </citation>
    <scope>NUCLEOTIDE SEQUENCE [LARGE SCALE GENOMIC DNA]</scope>
    <source>
        <strain evidence="1 2">DSM 17919</strain>
    </source>
</reference>
<dbReference type="EMBL" id="FQZR01000003">
    <property type="protein sequence ID" value="SHI98733.1"/>
    <property type="molecule type" value="Genomic_DNA"/>
</dbReference>